<evidence type="ECO:0000313" key="1">
    <source>
        <dbReference type="EMBL" id="QJA62703.1"/>
    </source>
</evidence>
<reference evidence="2" key="1">
    <citation type="submission" date="2020-03" db="EMBL/GenBank/DDBJ databases">
        <title>The deep terrestrial virosphere.</title>
        <authorList>
            <person name="Holmfeldt K."/>
            <person name="Nilsson E."/>
            <person name="Simone D."/>
            <person name="Lopez-Fernandez M."/>
            <person name="Wu X."/>
            <person name="de Brujin I."/>
            <person name="Lundin D."/>
            <person name="Andersson A."/>
            <person name="Bertilsson S."/>
            <person name="Dopson M."/>
        </authorList>
    </citation>
    <scope>NUCLEOTIDE SEQUENCE</scope>
    <source>
        <strain evidence="2">MM415A00827</strain>
        <strain evidence="1">MM415B00742</strain>
    </source>
</reference>
<sequence length="62" mass="6977">MRVDVSIDYPGQGSSAKIWIHDFPAIGKIELLPKEEGRPQRVMIGEVEITIFDLLPTTIEPE</sequence>
<gene>
    <name evidence="2" type="ORF">MM415A00827_0012</name>
    <name evidence="1" type="ORF">MM415B00742_0043</name>
</gene>
<dbReference type="EMBL" id="MT141478">
    <property type="protein sequence ID" value="QJA62703.1"/>
    <property type="molecule type" value="Genomic_DNA"/>
</dbReference>
<dbReference type="AlphaFoldDB" id="A0A6M3KD10"/>
<dbReference type="EMBL" id="MT142396">
    <property type="protein sequence ID" value="QJA79819.1"/>
    <property type="molecule type" value="Genomic_DNA"/>
</dbReference>
<proteinExistence type="predicted"/>
<name>A0A6M3KD10_9ZZZZ</name>
<protein>
    <submittedName>
        <fullName evidence="2">Uncharacterized protein</fullName>
    </submittedName>
</protein>
<organism evidence="2">
    <name type="scientific">viral metagenome</name>
    <dbReference type="NCBI Taxonomy" id="1070528"/>
    <lineage>
        <taxon>unclassified sequences</taxon>
        <taxon>metagenomes</taxon>
        <taxon>organismal metagenomes</taxon>
    </lineage>
</organism>
<accession>A0A6M3KD10</accession>
<evidence type="ECO:0000313" key="2">
    <source>
        <dbReference type="EMBL" id="QJA79819.1"/>
    </source>
</evidence>